<gene>
    <name evidence="7" type="primary">soxR</name>
    <name evidence="7" type="ORF">D7V20_10280</name>
</gene>
<protein>
    <recommendedName>
        <fullName evidence="1">Redox-sensitive transcriptional activator SoxR</fullName>
    </recommendedName>
</protein>
<dbReference type="RefSeq" id="WP_120384197.1">
    <property type="nucleotide sequence ID" value="NZ_RAXT01000018.1"/>
</dbReference>
<accession>A0A3A8F906</accession>
<dbReference type="AlphaFoldDB" id="A0A3A8F906"/>
<dbReference type="GO" id="GO:0046872">
    <property type="term" value="F:metal ion binding"/>
    <property type="evidence" value="ECO:0007669"/>
    <property type="project" value="UniProtKB-KW"/>
</dbReference>
<dbReference type="InterPro" id="IPR047057">
    <property type="entry name" value="MerR_fam"/>
</dbReference>
<evidence type="ECO:0000259" key="6">
    <source>
        <dbReference type="PROSITE" id="PS50937"/>
    </source>
</evidence>
<dbReference type="Pfam" id="PF13411">
    <property type="entry name" value="MerR_1"/>
    <property type="match status" value="1"/>
</dbReference>
<dbReference type="OrthoDB" id="9802944at2"/>
<dbReference type="GO" id="GO:0006979">
    <property type="term" value="P:response to oxidative stress"/>
    <property type="evidence" value="ECO:0007669"/>
    <property type="project" value="InterPro"/>
</dbReference>
<keyword evidence="4" id="KW-0411">Iron-sulfur</keyword>
<dbReference type="InterPro" id="IPR009061">
    <property type="entry name" value="DNA-bd_dom_put_sf"/>
</dbReference>
<comment type="caution">
    <text evidence="7">The sequence shown here is derived from an EMBL/GenBank/DDBJ whole genome shotgun (WGS) entry which is preliminary data.</text>
</comment>
<evidence type="ECO:0000313" key="7">
    <source>
        <dbReference type="EMBL" id="RKG37641.1"/>
    </source>
</evidence>
<dbReference type="InterPro" id="IPR010211">
    <property type="entry name" value="Redox-sen_tscrpt-act_SoxR"/>
</dbReference>
<evidence type="ECO:0000313" key="8">
    <source>
        <dbReference type="Proteomes" id="UP000280405"/>
    </source>
</evidence>
<evidence type="ECO:0000256" key="5">
    <source>
        <dbReference type="ARBA" id="ARBA00023125"/>
    </source>
</evidence>
<dbReference type="CDD" id="cd01110">
    <property type="entry name" value="HTH_SoxR"/>
    <property type="match status" value="1"/>
</dbReference>
<dbReference type="SMART" id="SM00422">
    <property type="entry name" value="HTH_MERR"/>
    <property type="match status" value="1"/>
</dbReference>
<dbReference type="PROSITE" id="PS50937">
    <property type="entry name" value="HTH_MERR_2"/>
    <property type="match status" value="1"/>
</dbReference>
<organism evidence="7 8">
    <name type="scientific">Acinetobacter rongchengensis</name>
    <dbReference type="NCBI Taxonomy" id="2419601"/>
    <lineage>
        <taxon>Bacteria</taxon>
        <taxon>Pseudomonadati</taxon>
        <taxon>Pseudomonadota</taxon>
        <taxon>Gammaproteobacteria</taxon>
        <taxon>Moraxellales</taxon>
        <taxon>Moraxellaceae</taxon>
        <taxon>Acinetobacter</taxon>
    </lineage>
</organism>
<keyword evidence="5" id="KW-0238">DNA-binding</keyword>
<dbReference type="PANTHER" id="PTHR30204">
    <property type="entry name" value="REDOX-CYCLING DRUG-SENSING TRANSCRIPTIONAL ACTIVATOR SOXR"/>
    <property type="match status" value="1"/>
</dbReference>
<dbReference type="SUPFAM" id="SSF46955">
    <property type="entry name" value="Putative DNA-binding domain"/>
    <property type="match status" value="1"/>
</dbReference>
<dbReference type="PANTHER" id="PTHR30204:SF0">
    <property type="entry name" value="REDOX-SENSITIVE TRANSCRIPTIONAL ACTIVATOR SOXR"/>
    <property type="match status" value="1"/>
</dbReference>
<feature type="domain" description="HTH merR-type" evidence="6">
    <location>
        <begin position="16"/>
        <end position="84"/>
    </location>
</feature>
<dbReference type="GO" id="GO:0003677">
    <property type="term" value="F:DNA binding"/>
    <property type="evidence" value="ECO:0007669"/>
    <property type="project" value="UniProtKB-KW"/>
</dbReference>
<dbReference type="InterPro" id="IPR000551">
    <property type="entry name" value="MerR-type_HTH_dom"/>
</dbReference>
<keyword evidence="3" id="KW-0408">Iron</keyword>
<dbReference type="Proteomes" id="UP000280405">
    <property type="component" value="Unassembled WGS sequence"/>
</dbReference>
<keyword evidence="8" id="KW-1185">Reference proteome</keyword>
<dbReference type="Gene3D" id="1.10.1660.10">
    <property type="match status" value="1"/>
</dbReference>
<sequence>MEVHNEKENEKGLHHWLTIGELAQRSDVSVPAIRFYEEKELIWSTRTQGNQRRYQRAMLRRVAIIKIAQQVGISLQQVKDAFQVLPKHQVASKADWQNMSQTWQAQLDQQIINLLKLRQQLDKCIGCGCLSLQQCPLRNPDDQMGQESAGAHFQDVLMNLLNSPIDEQLDER</sequence>
<proteinExistence type="predicted"/>
<dbReference type="GO" id="GO:0051537">
    <property type="term" value="F:2 iron, 2 sulfur cluster binding"/>
    <property type="evidence" value="ECO:0007669"/>
    <property type="project" value="UniProtKB-KW"/>
</dbReference>
<evidence type="ECO:0000256" key="2">
    <source>
        <dbReference type="ARBA" id="ARBA00022714"/>
    </source>
</evidence>
<name>A0A3A8F906_9GAMM</name>
<keyword evidence="2" id="KW-0001">2Fe-2S</keyword>
<dbReference type="EMBL" id="RAXT01000018">
    <property type="protein sequence ID" value="RKG37641.1"/>
    <property type="molecule type" value="Genomic_DNA"/>
</dbReference>
<dbReference type="PRINTS" id="PR00040">
    <property type="entry name" value="HTHMERR"/>
</dbReference>
<reference evidence="7 8" key="1">
    <citation type="submission" date="2018-09" db="EMBL/GenBank/DDBJ databases">
        <title>The draft genome of Acinetobacter spp. strains.</title>
        <authorList>
            <person name="Qin J."/>
            <person name="Feng Y."/>
            <person name="Zong Z."/>
        </authorList>
    </citation>
    <scope>NUCLEOTIDE SEQUENCE [LARGE SCALE GENOMIC DNA]</scope>
    <source>
        <strain evidence="7 8">WCHAc060115</strain>
    </source>
</reference>
<dbReference type="NCBIfam" id="TIGR01950">
    <property type="entry name" value="SoxR"/>
    <property type="match status" value="1"/>
</dbReference>
<evidence type="ECO:0000256" key="4">
    <source>
        <dbReference type="ARBA" id="ARBA00023014"/>
    </source>
</evidence>
<dbReference type="GO" id="GO:0003700">
    <property type="term" value="F:DNA-binding transcription factor activity"/>
    <property type="evidence" value="ECO:0007669"/>
    <property type="project" value="InterPro"/>
</dbReference>
<evidence type="ECO:0000256" key="3">
    <source>
        <dbReference type="ARBA" id="ARBA00023004"/>
    </source>
</evidence>
<keyword evidence="2" id="KW-0479">Metal-binding</keyword>
<evidence type="ECO:0000256" key="1">
    <source>
        <dbReference type="ARBA" id="ARBA00014474"/>
    </source>
</evidence>